<gene>
    <name evidence="1" type="ORF">WOLCODRAFT_17825</name>
</gene>
<dbReference type="AlphaFoldDB" id="A0A2H3JM41"/>
<protein>
    <submittedName>
        <fullName evidence="1">Uncharacterized protein</fullName>
    </submittedName>
</protein>
<dbReference type="GO" id="GO:0007166">
    <property type="term" value="P:cell surface receptor signaling pathway"/>
    <property type="evidence" value="ECO:0007669"/>
    <property type="project" value="InterPro"/>
</dbReference>
<dbReference type="STRING" id="742152.A0A2H3JM41"/>
<accession>A0A2H3JM41</accession>
<evidence type="ECO:0000313" key="2">
    <source>
        <dbReference type="Proteomes" id="UP000218811"/>
    </source>
</evidence>
<dbReference type="InterPro" id="IPR059179">
    <property type="entry name" value="MLKL-like_MCAfunc"/>
</dbReference>
<sequence>MPFWTSKHTDSTLSAISLALRGIKAASSLINGVPGLELAVGSALSLVTTIQVRGNKERAHRLAELVMNSIEHLYKSVASRLDAIDERLERDITTLRRKLLGTQQKIEKQLRKRMHKRILNHHAMSRILDECATDIDDARQVFLVHKTGICFLLLLTLACS</sequence>
<reference evidence="1 2" key="1">
    <citation type="journal article" date="2012" name="Science">
        <title>The Paleozoic origin of enzymatic lignin decomposition reconstructed from 31 fungal genomes.</title>
        <authorList>
            <person name="Floudas D."/>
            <person name="Binder M."/>
            <person name="Riley R."/>
            <person name="Barry K."/>
            <person name="Blanchette R.A."/>
            <person name="Henrissat B."/>
            <person name="Martinez A.T."/>
            <person name="Otillar R."/>
            <person name="Spatafora J.W."/>
            <person name="Yadav J.S."/>
            <person name="Aerts A."/>
            <person name="Benoit I."/>
            <person name="Boyd A."/>
            <person name="Carlson A."/>
            <person name="Copeland A."/>
            <person name="Coutinho P.M."/>
            <person name="de Vries R.P."/>
            <person name="Ferreira P."/>
            <person name="Findley K."/>
            <person name="Foster B."/>
            <person name="Gaskell J."/>
            <person name="Glotzer D."/>
            <person name="Gorecki P."/>
            <person name="Heitman J."/>
            <person name="Hesse C."/>
            <person name="Hori C."/>
            <person name="Igarashi K."/>
            <person name="Jurgens J.A."/>
            <person name="Kallen N."/>
            <person name="Kersten P."/>
            <person name="Kohler A."/>
            <person name="Kuees U."/>
            <person name="Kumar T.K.A."/>
            <person name="Kuo A."/>
            <person name="LaButti K."/>
            <person name="Larrondo L.F."/>
            <person name="Lindquist E."/>
            <person name="Ling A."/>
            <person name="Lombard V."/>
            <person name="Lucas S."/>
            <person name="Lundell T."/>
            <person name="Martin R."/>
            <person name="McLaughlin D.J."/>
            <person name="Morgenstern I."/>
            <person name="Morin E."/>
            <person name="Murat C."/>
            <person name="Nagy L.G."/>
            <person name="Nolan M."/>
            <person name="Ohm R.A."/>
            <person name="Patyshakuliyeva A."/>
            <person name="Rokas A."/>
            <person name="Ruiz-Duenas F.J."/>
            <person name="Sabat G."/>
            <person name="Salamov A."/>
            <person name="Samejima M."/>
            <person name="Schmutz J."/>
            <person name="Slot J.C."/>
            <person name="St John F."/>
            <person name="Stenlid J."/>
            <person name="Sun H."/>
            <person name="Sun S."/>
            <person name="Syed K."/>
            <person name="Tsang A."/>
            <person name="Wiebenga A."/>
            <person name="Young D."/>
            <person name="Pisabarro A."/>
            <person name="Eastwood D.C."/>
            <person name="Martin F."/>
            <person name="Cullen D."/>
            <person name="Grigoriev I.V."/>
            <person name="Hibbett D.S."/>
        </authorList>
    </citation>
    <scope>NUCLEOTIDE SEQUENCE [LARGE SCALE GENOMIC DNA]</scope>
    <source>
        <strain evidence="1 2">MD-104</strain>
    </source>
</reference>
<dbReference type="InterPro" id="IPR036537">
    <property type="entry name" value="Adaptor_Cbl_N_dom_sf"/>
</dbReference>
<dbReference type="Gene3D" id="1.20.930.20">
    <property type="entry name" value="Adaptor protein Cbl, N-terminal domain"/>
    <property type="match status" value="1"/>
</dbReference>
<dbReference type="Proteomes" id="UP000218811">
    <property type="component" value="Unassembled WGS sequence"/>
</dbReference>
<proteinExistence type="predicted"/>
<dbReference type="EMBL" id="KB468124">
    <property type="protein sequence ID" value="PCH42575.1"/>
    <property type="molecule type" value="Genomic_DNA"/>
</dbReference>
<organism evidence="1 2">
    <name type="scientific">Wolfiporia cocos (strain MD-104)</name>
    <name type="common">Brown rot fungus</name>
    <dbReference type="NCBI Taxonomy" id="742152"/>
    <lineage>
        <taxon>Eukaryota</taxon>
        <taxon>Fungi</taxon>
        <taxon>Dikarya</taxon>
        <taxon>Basidiomycota</taxon>
        <taxon>Agaricomycotina</taxon>
        <taxon>Agaricomycetes</taxon>
        <taxon>Polyporales</taxon>
        <taxon>Phaeolaceae</taxon>
        <taxon>Wolfiporia</taxon>
    </lineage>
</organism>
<dbReference type="OrthoDB" id="2795723at2759"/>
<dbReference type="CDD" id="cd21037">
    <property type="entry name" value="MLKL_NTD"/>
    <property type="match status" value="1"/>
</dbReference>
<evidence type="ECO:0000313" key="1">
    <source>
        <dbReference type="EMBL" id="PCH42575.1"/>
    </source>
</evidence>
<name>A0A2H3JM41_WOLCO</name>
<keyword evidence="2" id="KW-1185">Reference proteome</keyword>